<dbReference type="AlphaFoldDB" id="A0A8S1F4A4"/>
<name>A0A8S1F4A4_9PELO</name>
<organism evidence="3 4">
    <name type="scientific">Caenorhabditis bovis</name>
    <dbReference type="NCBI Taxonomy" id="2654633"/>
    <lineage>
        <taxon>Eukaryota</taxon>
        <taxon>Metazoa</taxon>
        <taxon>Ecdysozoa</taxon>
        <taxon>Nematoda</taxon>
        <taxon>Chromadorea</taxon>
        <taxon>Rhabditida</taxon>
        <taxon>Rhabditina</taxon>
        <taxon>Rhabditomorpha</taxon>
        <taxon>Rhabditoidea</taxon>
        <taxon>Rhabditidae</taxon>
        <taxon>Peloderinae</taxon>
        <taxon>Caenorhabditis</taxon>
    </lineage>
</organism>
<keyword evidence="4" id="KW-1185">Reference proteome</keyword>
<keyword evidence="1" id="KW-0175">Coiled coil</keyword>
<feature type="coiled-coil region" evidence="1">
    <location>
        <begin position="135"/>
        <end position="252"/>
    </location>
</feature>
<accession>A0A8S1F4A4</accession>
<reference evidence="3 4" key="1">
    <citation type="submission" date="2020-04" db="EMBL/GenBank/DDBJ databases">
        <authorList>
            <person name="Laetsch R D."/>
            <person name="Stevens L."/>
            <person name="Kumar S."/>
            <person name="Blaxter L. M."/>
        </authorList>
    </citation>
    <scope>NUCLEOTIDE SEQUENCE [LARGE SCALE GENOMIC DNA]</scope>
</reference>
<sequence length="365" mass="41878">MAQPMDSLITDEFEVIGFDEQDGESNEDELWSVQQSIRIDPETMQMPHDLPFSAIRTIHAESLKNETPILVDSLGVETPKESLATEDKESTPKASLNPEMSIVSPSECSTDKNSLAEIDAIDSAENDLRMSLIYVEQLKKQLNAQATKIAELEQNEAIRKEMIKLEEANLEKARADIQATFEIEKKKFEAELESSRNEVQSLKDELAAARQSIEIYQTNLEKMTDNNHESLMEENENLKKQLSEQAAKYYEELELRQMLEHQVSSMQTGASCFDPPYAIISRELANKTEYALKLEDEIMMLRDKVATMDIQMKCMNMDIDNQKMIVDLLREDQIESTRELAERDQKIEQLEHLCRRTALIDNDFA</sequence>
<dbReference type="EMBL" id="CADEPM010000005">
    <property type="protein sequence ID" value="CAB3406949.1"/>
    <property type="molecule type" value="Genomic_DNA"/>
</dbReference>
<evidence type="ECO:0000256" key="1">
    <source>
        <dbReference type="SAM" id="Coils"/>
    </source>
</evidence>
<feature type="compositionally biased region" description="Basic and acidic residues" evidence="2">
    <location>
        <begin position="78"/>
        <end position="91"/>
    </location>
</feature>
<evidence type="ECO:0000313" key="3">
    <source>
        <dbReference type="EMBL" id="CAB3406949.1"/>
    </source>
</evidence>
<dbReference type="Proteomes" id="UP000494206">
    <property type="component" value="Unassembled WGS sequence"/>
</dbReference>
<evidence type="ECO:0000313" key="4">
    <source>
        <dbReference type="Proteomes" id="UP000494206"/>
    </source>
</evidence>
<gene>
    <name evidence="3" type="ORF">CBOVIS_LOCUS8945</name>
</gene>
<protein>
    <submittedName>
        <fullName evidence="3">Uncharacterized protein</fullName>
    </submittedName>
</protein>
<proteinExistence type="predicted"/>
<comment type="caution">
    <text evidence="3">The sequence shown here is derived from an EMBL/GenBank/DDBJ whole genome shotgun (WGS) entry which is preliminary data.</text>
</comment>
<dbReference type="OrthoDB" id="5823310at2759"/>
<evidence type="ECO:0000256" key="2">
    <source>
        <dbReference type="SAM" id="MobiDB-lite"/>
    </source>
</evidence>
<feature type="region of interest" description="Disordered" evidence="2">
    <location>
        <begin position="78"/>
        <end position="108"/>
    </location>
</feature>